<name>T0PUS9_SAPDV</name>
<reference evidence="2 4" key="1">
    <citation type="submission" date="2012-04" db="EMBL/GenBank/DDBJ databases">
        <title>The Genome Sequence of Saprolegnia declina VS20.</title>
        <authorList>
            <consortium name="The Broad Institute Genome Sequencing Platform"/>
            <person name="Russ C."/>
            <person name="Nusbaum C."/>
            <person name="Tyler B."/>
            <person name="van West P."/>
            <person name="Dieguez-Uribeondo J."/>
            <person name="de Bruijn I."/>
            <person name="Tripathy S."/>
            <person name="Jiang R."/>
            <person name="Young S.K."/>
            <person name="Zeng Q."/>
            <person name="Gargeya S."/>
            <person name="Fitzgerald M."/>
            <person name="Haas B."/>
            <person name="Abouelleil A."/>
            <person name="Alvarado L."/>
            <person name="Arachchi H.M."/>
            <person name="Berlin A."/>
            <person name="Chapman S.B."/>
            <person name="Goldberg J."/>
            <person name="Griggs A."/>
            <person name="Gujja S."/>
            <person name="Hansen M."/>
            <person name="Howarth C."/>
            <person name="Imamovic A."/>
            <person name="Larimer J."/>
            <person name="McCowen C."/>
            <person name="Montmayeur A."/>
            <person name="Murphy C."/>
            <person name="Neiman D."/>
            <person name="Pearson M."/>
            <person name="Priest M."/>
            <person name="Roberts A."/>
            <person name="Saif S."/>
            <person name="Shea T."/>
            <person name="Sisk P."/>
            <person name="Sykes S."/>
            <person name="Wortman J."/>
            <person name="Nusbaum C."/>
            <person name="Birren B."/>
        </authorList>
    </citation>
    <scope>NUCLEOTIDE SEQUENCE [LARGE SCALE GENOMIC DNA]</scope>
    <source>
        <strain evidence="2 4">VS20</strain>
    </source>
</reference>
<feature type="region of interest" description="Disordered" evidence="1">
    <location>
        <begin position="66"/>
        <end position="91"/>
    </location>
</feature>
<proteinExistence type="predicted"/>
<dbReference type="InParanoid" id="T0PUS9"/>
<evidence type="ECO:0000313" key="4">
    <source>
        <dbReference type="Proteomes" id="UP000030762"/>
    </source>
</evidence>
<keyword evidence="4" id="KW-1185">Reference proteome</keyword>
<evidence type="ECO:0000313" key="2">
    <source>
        <dbReference type="EMBL" id="EQC24765.1"/>
    </source>
</evidence>
<protein>
    <submittedName>
        <fullName evidence="2">Uncharacterized protein</fullName>
    </submittedName>
</protein>
<dbReference type="EMBL" id="JH767409">
    <property type="protein sequence ID" value="EQC24765.1"/>
    <property type="molecule type" value="Genomic_DNA"/>
</dbReference>
<dbReference type="RefSeq" id="XP_008621804.1">
    <property type="nucleotide sequence ID" value="XM_008623582.1"/>
</dbReference>
<dbReference type="VEuPathDB" id="FungiDB:SDRG_10604"/>
<sequence>MMDDSCLSNLAPLLVQVHAMPTGAVSGERNHKTTKRVASQKCSRIGFCNAQRQVAIAFNGKQLARVHSTNQGPDDEDDTEENFPFVEDSTV</sequence>
<organism evidence="2 4">
    <name type="scientific">Saprolegnia diclina (strain VS20)</name>
    <dbReference type="NCBI Taxonomy" id="1156394"/>
    <lineage>
        <taxon>Eukaryota</taxon>
        <taxon>Sar</taxon>
        <taxon>Stramenopiles</taxon>
        <taxon>Oomycota</taxon>
        <taxon>Saprolegniomycetes</taxon>
        <taxon>Saprolegniales</taxon>
        <taxon>Saprolegniaceae</taxon>
        <taxon>Saprolegnia</taxon>
    </lineage>
</organism>
<accession>T0PUS9</accession>
<evidence type="ECO:0000256" key="1">
    <source>
        <dbReference type="SAM" id="MobiDB-lite"/>
    </source>
</evidence>
<dbReference type="GeneID" id="19951331"/>
<gene>
    <name evidence="3" type="ORF">SDRG_10604</name>
    <name evidence="2" type="ORF">SDRG_17341</name>
</gene>
<dbReference type="EMBL" id="JH767167">
    <property type="protein sequence ID" value="EQC31815.1"/>
    <property type="molecule type" value="Genomic_DNA"/>
</dbReference>
<dbReference type="GeneID" id="19958068"/>
<dbReference type="VEuPathDB" id="FungiDB:SDRG_17341"/>
<dbReference type="AlphaFoldDB" id="T0PUS9"/>
<dbReference type="OrthoDB" id="98203at2759"/>
<dbReference type="Proteomes" id="UP000030762">
    <property type="component" value="Unassembled WGS sequence"/>
</dbReference>
<dbReference type="RefSeq" id="XP_008614822.1">
    <property type="nucleotide sequence ID" value="XM_008616600.1"/>
</dbReference>
<evidence type="ECO:0000313" key="3">
    <source>
        <dbReference type="EMBL" id="EQC31815.1"/>
    </source>
</evidence>